<evidence type="ECO:0000259" key="1">
    <source>
        <dbReference type="Pfam" id="PF05050"/>
    </source>
</evidence>
<accession>A0A1G2T3I9</accession>
<sequence length="282" mass="32488">MKDFVKRIIPAKFFSLFYPEKINILEERLKNLFIAHYADLGTSNQKDNFRNSEFKTFSKHGGDGIIAYIFSKIGAVNRTFVEMGIEDGRECNTANLARNFGWSGLMIDANESWVKSAQDFYKDYKVKVAHLFVTAENINEILEKGEIDLLSIDIDGNDYWVWKAITSVNPRVVVLEYNSSFGHRSITQKYNTEHRFSPHQSPLYFGASLSALTKLSKEKGYILVACDTHGHDAFFIRADLASGKFKELFPEEAFYPNPFNLRKYGDLEKQFDQIKHLDFIDI</sequence>
<feature type="domain" description="Methyltransferase FkbM" evidence="1">
    <location>
        <begin position="82"/>
        <end position="180"/>
    </location>
</feature>
<gene>
    <name evidence="2" type="ORF">A2758_01585</name>
</gene>
<name>A0A1G2T3I9_9BACT</name>
<evidence type="ECO:0000313" key="3">
    <source>
        <dbReference type="Proteomes" id="UP000178612"/>
    </source>
</evidence>
<dbReference type="Proteomes" id="UP000178612">
    <property type="component" value="Unassembled WGS sequence"/>
</dbReference>
<reference evidence="2 3" key="1">
    <citation type="journal article" date="2016" name="Nat. Commun.">
        <title>Thousands of microbial genomes shed light on interconnected biogeochemical processes in an aquifer system.</title>
        <authorList>
            <person name="Anantharaman K."/>
            <person name="Brown C.T."/>
            <person name="Hug L.A."/>
            <person name="Sharon I."/>
            <person name="Castelle C.J."/>
            <person name="Probst A.J."/>
            <person name="Thomas B.C."/>
            <person name="Singh A."/>
            <person name="Wilkins M.J."/>
            <person name="Karaoz U."/>
            <person name="Brodie E.L."/>
            <person name="Williams K.H."/>
            <person name="Hubbard S.S."/>
            <person name="Banfield J.F."/>
        </authorList>
    </citation>
    <scope>NUCLEOTIDE SEQUENCE [LARGE SCALE GENOMIC DNA]</scope>
</reference>
<evidence type="ECO:0000313" key="2">
    <source>
        <dbReference type="EMBL" id="OHA91151.1"/>
    </source>
</evidence>
<organism evidence="2 3">
    <name type="scientific">Candidatus Zambryskibacteria bacterium RIFCSPHIGHO2_01_FULL_49_18</name>
    <dbReference type="NCBI Taxonomy" id="1802740"/>
    <lineage>
        <taxon>Bacteria</taxon>
        <taxon>Candidatus Zambryskiibacteriota</taxon>
    </lineage>
</organism>
<dbReference type="InterPro" id="IPR006342">
    <property type="entry name" value="FkbM_mtfrase"/>
</dbReference>
<protein>
    <recommendedName>
        <fullName evidence="1">Methyltransferase FkbM domain-containing protein</fullName>
    </recommendedName>
</protein>
<dbReference type="Pfam" id="PF05050">
    <property type="entry name" value="Methyltransf_21"/>
    <property type="match status" value="1"/>
</dbReference>
<dbReference type="EMBL" id="MHVJ01000013">
    <property type="protein sequence ID" value="OHA91151.1"/>
    <property type="molecule type" value="Genomic_DNA"/>
</dbReference>
<proteinExistence type="predicted"/>
<comment type="caution">
    <text evidence="2">The sequence shown here is derived from an EMBL/GenBank/DDBJ whole genome shotgun (WGS) entry which is preliminary data.</text>
</comment>
<dbReference type="AlphaFoldDB" id="A0A1G2T3I9"/>